<sequence length="129" mass="14437">MFCCIEPAVAVSYNSITKLKIVSSSTVNIQGNFEFDYTLETRDGKQYMVVKNPVTTSTASRSYIHLTNLFNGNELLGNQINNFLNENWKEVDKQLSPSLNVAISKIISSIIEGLTSVVPYDVIFPERLP</sequence>
<dbReference type="Pfam" id="PF06585">
    <property type="entry name" value="JHBP"/>
    <property type="match status" value="1"/>
</dbReference>
<gene>
    <name evidence="1" type="ORF">L798_02059</name>
</gene>
<reference evidence="1 2" key="1">
    <citation type="journal article" date="2014" name="Nat. Commun.">
        <title>Molecular traces of alternative social organization in a termite genome.</title>
        <authorList>
            <person name="Terrapon N."/>
            <person name="Li C."/>
            <person name="Robertson H.M."/>
            <person name="Ji L."/>
            <person name="Meng X."/>
            <person name="Booth W."/>
            <person name="Chen Z."/>
            <person name="Childers C.P."/>
            <person name="Glastad K.M."/>
            <person name="Gokhale K."/>
            <person name="Gowin J."/>
            <person name="Gronenberg W."/>
            <person name="Hermansen R.A."/>
            <person name="Hu H."/>
            <person name="Hunt B.G."/>
            <person name="Huylmans A.K."/>
            <person name="Khalil S.M."/>
            <person name="Mitchell R.D."/>
            <person name="Munoz-Torres M.C."/>
            <person name="Mustard J.A."/>
            <person name="Pan H."/>
            <person name="Reese J.T."/>
            <person name="Scharf M.E."/>
            <person name="Sun F."/>
            <person name="Vogel H."/>
            <person name="Xiao J."/>
            <person name="Yang W."/>
            <person name="Yang Z."/>
            <person name="Yang Z."/>
            <person name="Zhou J."/>
            <person name="Zhu J."/>
            <person name="Brent C.S."/>
            <person name="Elsik C.G."/>
            <person name="Goodisman M.A."/>
            <person name="Liberles D.A."/>
            <person name="Roe R.M."/>
            <person name="Vargo E.L."/>
            <person name="Vilcinskas A."/>
            <person name="Wang J."/>
            <person name="Bornberg-Bauer E."/>
            <person name="Korb J."/>
            <person name="Zhang G."/>
            <person name="Liebig J."/>
        </authorList>
    </citation>
    <scope>NUCLEOTIDE SEQUENCE [LARGE SCALE GENOMIC DNA]</scope>
    <source>
        <tissue evidence="1">Whole organism</tissue>
    </source>
</reference>
<dbReference type="EMBL" id="KK852521">
    <property type="protein sequence ID" value="KDR22096.1"/>
    <property type="molecule type" value="Genomic_DNA"/>
</dbReference>
<dbReference type="Proteomes" id="UP000027135">
    <property type="component" value="Unassembled WGS sequence"/>
</dbReference>
<accession>A0A067RE11</accession>
<organism evidence="1 2">
    <name type="scientific">Zootermopsis nevadensis</name>
    <name type="common">Dampwood termite</name>
    <dbReference type="NCBI Taxonomy" id="136037"/>
    <lineage>
        <taxon>Eukaryota</taxon>
        <taxon>Metazoa</taxon>
        <taxon>Ecdysozoa</taxon>
        <taxon>Arthropoda</taxon>
        <taxon>Hexapoda</taxon>
        <taxon>Insecta</taxon>
        <taxon>Pterygota</taxon>
        <taxon>Neoptera</taxon>
        <taxon>Polyneoptera</taxon>
        <taxon>Dictyoptera</taxon>
        <taxon>Blattodea</taxon>
        <taxon>Blattoidea</taxon>
        <taxon>Termitoidae</taxon>
        <taxon>Termopsidae</taxon>
        <taxon>Zootermopsis</taxon>
    </lineage>
</organism>
<dbReference type="InterPro" id="IPR038606">
    <property type="entry name" value="To_sf"/>
</dbReference>
<dbReference type="InterPro" id="IPR010562">
    <property type="entry name" value="Haemolymph_juvenile_hormone-bd"/>
</dbReference>
<dbReference type="GO" id="GO:0005615">
    <property type="term" value="C:extracellular space"/>
    <property type="evidence" value="ECO:0007669"/>
    <property type="project" value="TreeGrafter"/>
</dbReference>
<keyword evidence="2" id="KW-1185">Reference proteome</keyword>
<dbReference type="PANTHER" id="PTHR11008:SF32">
    <property type="entry name" value="CIRCADIAN CLOCK-CONTROLLED PROTEIN DAYWAKE-RELATED"/>
    <property type="match status" value="1"/>
</dbReference>
<evidence type="ECO:0000313" key="2">
    <source>
        <dbReference type="Proteomes" id="UP000027135"/>
    </source>
</evidence>
<dbReference type="InParanoid" id="A0A067RE11"/>
<dbReference type="AlphaFoldDB" id="A0A067RE11"/>
<evidence type="ECO:0000313" key="1">
    <source>
        <dbReference type="EMBL" id="KDR22096.1"/>
    </source>
</evidence>
<proteinExistence type="predicted"/>
<dbReference type="Gene3D" id="3.15.10.30">
    <property type="entry name" value="Haemolymph juvenile hormone binding protein"/>
    <property type="match status" value="1"/>
</dbReference>
<protein>
    <submittedName>
        <fullName evidence="1">Protein takeout</fullName>
    </submittedName>
</protein>
<dbReference type="PANTHER" id="PTHR11008">
    <property type="entry name" value="PROTEIN TAKEOUT-LIKE PROTEIN"/>
    <property type="match status" value="1"/>
</dbReference>
<name>A0A067RE11_ZOONE</name>